<evidence type="ECO:0000259" key="3">
    <source>
        <dbReference type="PROSITE" id="PS51462"/>
    </source>
</evidence>
<comment type="cofactor">
    <cofactor evidence="1">
        <name>Mg(2+)</name>
        <dbReference type="ChEBI" id="CHEBI:18420"/>
    </cofactor>
</comment>
<gene>
    <name evidence="4" type="ORF">ISALK_02285</name>
</gene>
<dbReference type="SUPFAM" id="SSF55811">
    <property type="entry name" value="Nudix"/>
    <property type="match status" value="1"/>
</dbReference>
<dbReference type="Proteomes" id="UP000449710">
    <property type="component" value="Unassembled WGS sequence"/>
</dbReference>
<comment type="caution">
    <text evidence="4">The sequence shown here is derived from an EMBL/GenBank/DDBJ whole genome shotgun (WGS) entry which is preliminary data.</text>
</comment>
<feature type="domain" description="Nudix hydrolase" evidence="3">
    <location>
        <begin position="2"/>
        <end position="133"/>
    </location>
</feature>
<protein>
    <submittedName>
        <fullName evidence="4">NUDIX hydrolase</fullName>
    </submittedName>
</protein>
<accession>A0AA43XJ85</accession>
<dbReference type="PRINTS" id="PR00502">
    <property type="entry name" value="NUDIXFAMILY"/>
</dbReference>
<evidence type="ECO:0000313" key="4">
    <source>
        <dbReference type="EMBL" id="NBG87321.1"/>
    </source>
</evidence>
<sequence>MSIEISAGGVVIFGNAVLLLKKYNGDFVLPKGKVEPGETLEESAQREVLEEAKVRAWPMEYIDKIEYSYHNSWSKDQRVHKTVHWFLMESNSIDCLPQKEEGFIEAIFVHEDKAVDMARYRDEKNIIEQGLRLYKKRV</sequence>
<dbReference type="RefSeq" id="WP_160718632.1">
    <property type="nucleotide sequence ID" value="NZ_SUMG01000002.1"/>
</dbReference>
<organism evidence="4 5">
    <name type="scientific">Isachenkonia alkalipeptolytica</name>
    <dbReference type="NCBI Taxonomy" id="2565777"/>
    <lineage>
        <taxon>Bacteria</taxon>
        <taxon>Bacillati</taxon>
        <taxon>Bacillota</taxon>
        <taxon>Clostridia</taxon>
        <taxon>Eubacteriales</taxon>
        <taxon>Clostridiaceae</taxon>
        <taxon>Isachenkonia</taxon>
    </lineage>
</organism>
<evidence type="ECO:0000256" key="2">
    <source>
        <dbReference type="ARBA" id="ARBA00022801"/>
    </source>
</evidence>
<dbReference type="GO" id="GO:0016787">
    <property type="term" value="F:hydrolase activity"/>
    <property type="evidence" value="ECO:0007669"/>
    <property type="project" value="UniProtKB-KW"/>
</dbReference>
<dbReference type="AlphaFoldDB" id="A0AA43XJ85"/>
<dbReference type="InterPro" id="IPR020476">
    <property type="entry name" value="Nudix_hydrolase"/>
</dbReference>
<dbReference type="InterPro" id="IPR000086">
    <property type="entry name" value="NUDIX_hydrolase_dom"/>
</dbReference>
<keyword evidence="5" id="KW-1185">Reference proteome</keyword>
<dbReference type="CDD" id="cd03673">
    <property type="entry name" value="NUDIX_Ap6A_hydrolase"/>
    <property type="match status" value="1"/>
</dbReference>
<reference evidence="4 5" key="1">
    <citation type="submission" date="2019-04" db="EMBL/GenBank/DDBJ databases">
        <title>Isachenkonia alkalipeptolytica gen. nov. sp. nov. a new anaerobic, alkiliphilic organothrophic bacterium capable to reduce synthesized ferrihydrite isolated from a soda lake.</title>
        <authorList>
            <person name="Toshchakov S.V."/>
            <person name="Zavarzina D.G."/>
            <person name="Zhilina T.N."/>
            <person name="Kostrikina N.A."/>
            <person name="Kublanov I.V."/>
        </authorList>
    </citation>
    <scope>NUCLEOTIDE SEQUENCE [LARGE SCALE GENOMIC DNA]</scope>
    <source>
        <strain evidence="4 5">Z-1701</strain>
    </source>
</reference>
<dbReference type="PANTHER" id="PTHR43046:SF14">
    <property type="entry name" value="MUTT_NUDIX FAMILY PROTEIN"/>
    <property type="match status" value="1"/>
</dbReference>
<name>A0AA43XJ85_9CLOT</name>
<dbReference type="PROSITE" id="PS51462">
    <property type="entry name" value="NUDIX"/>
    <property type="match status" value="1"/>
</dbReference>
<proteinExistence type="predicted"/>
<evidence type="ECO:0000313" key="5">
    <source>
        <dbReference type="Proteomes" id="UP000449710"/>
    </source>
</evidence>
<dbReference type="PANTHER" id="PTHR43046">
    <property type="entry name" value="GDP-MANNOSE MANNOSYL HYDROLASE"/>
    <property type="match status" value="1"/>
</dbReference>
<dbReference type="Gene3D" id="3.90.79.10">
    <property type="entry name" value="Nucleoside Triphosphate Pyrophosphohydrolase"/>
    <property type="match status" value="1"/>
</dbReference>
<evidence type="ECO:0000256" key="1">
    <source>
        <dbReference type="ARBA" id="ARBA00001946"/>
    </source>
</evidence>
<dbReference type="InterPro" id="IPR015797">
    <property type="entry name" value="NUDIX_hydrolase-like_dom_sf"/>
</dbReference>
<keyword evidence="2 4" id="KW-0378">Hydrolase</keyword>
<dbReference type="Pfam" id="PF00293">
    <property type="entry name" value="NUDIX"/>
    <property type="match status" value="1"/>
</dbReference>
<dbReference type="EMBL" id="SUMG01000002">
    <property type="protein sequence ID" value="NBG87321.1"/>
    <property type="molecule type" value="Genomic_DNA"/>
</dbReference>